<comment type="caution">
    <text evidence="2">The sequence shown here is derived from an EMBL/GenBank/DDBJ whole genome shotgun (WGS) entry which is preliminary data.</text>
</comment>
<evidence type="ECO:0000313" key="3">
    <source>
        <dbReference type="Proteomes" id="UP001500460"/>
    </source>
</evidence>
<accession>A0ABN3J3G7</accession>
<evidence type="ECO:0000256" key="1">
    <source>
        <dbReference type="SAM" id="MobiDB-lite"/>
    </source>
</evidence>
<proteinExistence type="predicted"/>
<sequence length="119" mass="12756">MCDLILECGIDTESWYAAFAFRRRVSMSAIGSVMVMNWPSASLAGVSWCAIPLPDPRRDGCGAVDLRRSKSYGTAGAQPHKPKPWGVGGLPSHLPTESPGSPELPDYQELLVTPGSSPR</sequence>
<evidence type="ECO:0000313" key="2">
    <source>
        <dbReference type="EMBL" id="GAA2421351.1"/>
    </source>
</evidence>
<dbReference type="Proteomes" id="UP001500460">
    <property type="component" value="Unassembled WGS sequence"/>
</dbReference>
<gene>
    <name evidence="2" type="ORF">GCM10010421_03570</name>
</gene>
<organism evidence="2 3">
    <name type="scientific">Streptomyces glaucus</name>
    <dbReference type="NCBI Taxonomy" id="284029"/>
    <lineage>
        <taxon>Bacteria</taxon>
        <taxon>Bacillati</taxon>
        <taxon>Actinomycetota</taxon>
        <taxon>Actinomycetes</taxon>
        <taxon>Kitasatosporales</taxon>
        <taxon>Streptomycetaceae</taxon>
        <taxon>Streptomyces</taxon>
    </lineage>
</organism>
<dbReference type="EMBL" id="BAAATK010000002">
    <property type="protein sequence ID" value="GAA2421351.1"/>
    <property type="molecule type" value="Genomic_DNA"/>
</dbReference>
<protein>
    <submittedName>
        <fullName evidence="2">Uncharacterized protein</fullName>
    </submittedName>
</protein>
<name>A0ABN3J3G7_9ACTN</name>
<feature type="region of interest" description="Disordered" evidence="1">
    <location>
        <begin position="72"/>
        <end position="119"/>
    </location>
</feature>
<reference evidence="2 3" key="1">
    <citation type="journal article" date="2019" name="Int. J. Syst. Evol. Microbiol.">
        <title>The Global Catalogue of Microorganisms (GCM) 10K type strain sequencing project: providing services to taxonomists for standard genome sequencing and annotation.</title>
        <authorList>
            <consortium name="The Broad Institute Genomics Platform"/>
            <consortium name="The Broad Institute Genome Sequencing Center for Infectious Disease"/>
            <person name="Wu L."/>
            <person name="Ma J."/>
        </authorList>
    </citation>
    <scope>NUCLEOTIDE SEQUENCE [LARGE SCALE GENOMIC DNA]</scope>
    <source>
        <strain evidence="2 3">JCM 6922</strain>
    </source>
</reference>
<keyword evidence="3" id="KW-1185">Reference proteome</keyword>